<accession>A0ABV6ZUC9</accession>
<organism evidence="2 3">
    <name type="scientific">Hyphobacterium vulgare</name>
    <dbReference type="NCBI Taxonomy" id="1736751"/>
    <lineage>
        <taxon>Bacteria</taxon>
        <taxon>Pseudomonadati</taxon>
        <taxon>Pseudomonadota</taxon>
        <taxon>Alphaproteobacteria</taxon>
        <taxon>Maricaulales</taxon>
        <taxon>Maricaulaceae</taxon>
        <taxon>Hyphobacterium</taxon>
    </lineage>
</organism>
<dbReference type="Proteomes" id="UP001595379">
    <property type="component" value="Unassembled WGS sequence"/>
</dbReference>
<feature type="region of interest" description="Disordered" evidence="1">
    <location>
        <begin position="1"/>
        <end position="69"/>
    </location>
</feature>
<keyword evidence="3" id="KW-1185">Reference proteome</keyword>
<protein>
    <submittedName>
        <fullName evidence="2">Uncharacterized protein</fullName>
    </submittedName>
</protein>
<evidence type="ECO:0000313" key="3">
    <source>
        <dbReference type="Proteomes" id="UP001595379"/>
    </source>
</evidence>
<gene>
    <name evidence="2" type="ORF">ACFOOR_03015</name>
</gene>
<feature type="compositionally biased region" description="Basic and acidic residues" evidence="1">
    <location>
        <begin position="42"/>
        <end position="55"/>
    </location>
</feature>
<reference evidence="3" key="1">
    <citation type="journal article" date="2019" name="Int. J. Syst. Evol. Microbiol.">
        <title>The Global Catalogue of Microorganisms (GCM) 10K type strain sequencing project: providing services to taxonomists for standard genome sequencing and annotation.</title>
        <authorList>
            <consortium name="The Broad Institute Genomics Platform"/>
            <consortium name="The Broad Institute Genome Sequencing Center for Infectious Disease"/>
            <person name="Wu L."/>
            <person name="Ma J."/>
        </authorList>
    </citation>
    <scope>NUCLEOTIDE SEQUENCE [LARGE SCALE GENOMIC DNA]</scope>
    <source>
        <strain evidence="3">KCTC 52487</strain>
    </source>
</reference>
<sequence>MGPLFGEAGEPDPPPFPEKPVPGEPTVEPPKPGPDILPPKDPPGRKPGREIDHPSPDLPGKPEVIPPAQ</sequence>
<feature type="compositionally biased region" description="Pro residues" evidence="1">
    <location>
        <begin position="56"/>
        <end position="69"/>
    </location>
</feature>
<name>A0ABV6ZUC9_9PROT</name>
<comment type="caution">
    <text evidence="2">The sequence shown here is derived from an EMBL/GenBank/DDBJ whole genome shotgun (WGS) entry which is preliminary data.</text>
</comment>
<evidence type="ECO:0000313" key="2">
    <source>
        <dbReference type="EMBL" id="MFC2925070.1"/>
    </source>
</evidence>
<dbReference type="EMBL" id="JBHRSV010000001">
    <property type="protein sequence ID" value="MFC2925070.1"/>
    <property type="molecule type" value="Genomic_DNA"/>
</dbReference>
<proteinExistence type="predicted"/>
<dbReference type="RefSeq" id="WP_343163951.1">
    <property type="nucleotide sequence ID" value="NZ_JBHRSV010000001.1"/>
</dbReference>
<evidence type="ECO:0000256" key="1">
    <source>
        <dbReference type="SAM" id="MobiDB-lite"/>
    </source>
</evidence>
<feature type="compositionally biased region" description="Pro residues" evidence="1">
    <location>
        <begin position="11"/>
        <end position="41"/>
    </location>
</feature>